<dbReference type="InterPro" id="IPR015421">
    <property type="entry name" value="PyrdxlP-dep_Trfase_major"/>
</dbReference>
<keyword evidence="4 7" id="KW-0808">Transferase</keyword>
<evidence type="ECO:0000256" key="3">
    <source>
        <dbReference type="ARBA" id="ARBA00022576"/>
    </source>
</evidence>
<feature type="domain" description="Aminotransferase class I/classII large" evidence="6">
    <location>
        <begin position="33"/>
        <end position="381"/>
    </location>
</feature>
<protein>
    <submittedName>
        <fullName evidence="7">Aspartate/tyrosine/aromatic aminotransferase</fullName>
    </submittedName>
</protein>
<evidence type="ECO:0000256" key="4">
    <source>
        <dbReference type="ARBA" id="ARBA00022679"/>
    </source>
</evidence>
<proteinExistence type="inferred from homology"/>
<dbReference type="AlphaFoldDB" id="A0A3B0S1B8"/>
<comment type="similarity">
    <text evidence="2">Belongs to the class-I pyridoxal-phosphate-dependent aminotransferase family.</text>
</comment>
<evidence type="ECO:0000313" key="7">
    <source>
        <dbReference type="EMBL" id="VAV89305.1"/>
    </source>
</evidence>
<evidence type="ECO:0000259" key="6">
    <source>
        <dbReference type="Pfam" id="PF00155"/>
    </source>
</evidence>
<dbReference type="PANTHER" id="PTHR46383:SF1">
    <property type="entry name" value="ASPARTATE AMINOTRANSFERASE"/>
    <property type="match status" value="1"/>
</dbReference>
<feature type="non-terminal residue" evidence="7">
    <location>
        <position position="390"/>
    </location>
</feature>
<accession>A0A3B0S1B8</accession>
<evidence type="ECO:0000256" key="5">
    <source>
        <dbReference type="ARBA" id="ARBA00022898"/>
    </source>
</evidence>
<dbReference type="SUPFAM" id="SSF53383">
    <property type="entry name" value="PLP-dependent transferases"/>
    <property type="match status" value="1"/>
</dbReference>
<keyword evidence="3 7" id="KW-0032">Aminotransferase</keyword>
<dbReference type="Gene3D" id="3.40.640.10">
    <property type="entry name" value="Type I PLP-dependent aspartate aminotransferase-like (Major domain)"/>
    <property type="match status" value="1"/>
</dbReference>
<dbReference type="InterPro" id="IPR015424">
    <property type="entry name" value="PyrdxlP-dep_Trfase"/>
</dbReference>
<dbReference type="GO" id="GO:0008483">
    <property type="term" value="F:transaminase activity"/>
    <property type="evidence" value="ECO:0007669"/>
    <property type="project" value="UniProtKB-KW"/>
</dbReference>
<evidence type="ECO:0000256" key="2">
    <source>
        <dbReference type="ARBA" id="ARBA00007441"/>
    </source>
</evidence>
<dbReference type="InterPro" id="IPR004839">
    <property type="entry name" value="Aminotransferase_I/II_large"/>
</dbReference>
<dbReference type="InterPro" id="IPR004838">
    <property type="entry name" value="NHTrfase_class1_PyrdxlP-BS"/>
</dbReference>
<organism evidence="7">
    <name type="scientific">hydrothermal vent metagenome</name>
    <dbReference type="NCBI Taxonomy" id="652676"/>
    <lineage>
        <taxon>unclassified sequences</taxon>
        <taxon>metagenomes</taxon>
        <taxon>ecological metagenomes</taxon>
    </lineage>
</organism>
<comment type="cofactor">
    <cofactor evidence="1">
        <name>pyridoxal 5'-phosphate</name>
        <dbReference type="ChEBI" id="CHEBI:597326"/>
    </cofactor>
</comment>
<sequence>MKYSNRISGLTGGGSDGWDVFYRARALKAAGEDITELTIGEHDIGTDRSILDAMHAAALAGHTGYSMFNGKISLRERVAKRVAARTGVATTPDNILITPGGQSALFATHNLACDDGDRALFIDPYYATYPGTIRGVGATPVAVPAHAERGFQPQEQDIQAVADDAKSLLINSPNNPTGVVYTHDTMNGIARACLDHDLWLISDEVYDTQIWQDAHITPRALPDMAERTLVVGSLSKSHAMTGSRIGWVVGPEEAIYHMGNLATHTTYGVAGFIQEAACFALDQGAEFEEMIAAPFRRRRDLVLALIAGQNTVRAIPAQGAMYVMLDIRATGMSGEEFANALLDTHHVAVMPGESFGASAAGHIRVALTVNDERLVQAVEKLVSLAASLAK</sequence>
<dbReference type="InterPro" id="IPR050596">
    <property type="entry name" value="AspAT/PAT-like"/>
</dbReference>
<dbReference type="CDD" id="cd00609">
    <property type="entry name" value="AAT_like"/>
    <property type="match status" value="1"/>
</dbReference>
<name>A0A3B0S1B8_9ZZZZ</name>
<evidence type="ECO:0000256" key="1">
    <source>
        <dbReference type="ARBA" id="ARBA00001933"/>
    </source>
</evidence>
<dbReference type="PANTHER" id="PTHR46383">
    <property type="entry name" value="ASPARTATE AMINOTRANSFERASE"/>
    <property type="match status" value="1"/>
</dbReference>
<dbReference type="GO" id="GO:0030170">
    <property type="term" value="F:pyridoxal phosphate binding"/>
    <property type="evidence" value="ECO:0007669"/>
    <property type="project" value="InterPro"/>
</dbReference>
<dbReference type="EMBL" id="UOEG01000042">
    <property type="protein sequence ID" value="VAV89305.1"/>
    <property type="molecule type" value="Genomic_DNA"/>
</dbReference>
<dbReference type="GO" id="GO:0006520">
    <property type="term" value="P:amino acid metabolic process"/>
    <property type="evidence" value="ECO:0007669"/>
    <property type="project" value="InterPro"/>
</dbReference>
<gene>
    <name evidence="7" type="ORF">MNBD_ALPHA07-2257</name>
</gene>
<keyword evidence="5" id="KW-0663">Pyridoxal phosphate</keyword>
<reference evidence="7" key="1">
    <citation type="submission" date="2018-06" db="EMBL/GenBank/DDBJ databases">
        <authorList>
            <person name="Zhirakovskaya E."/>
        </authorList>
    </citation>
    <scope>NUCLEOTIDE SEQUENCE</scope>
</reference>
<dbReference type="PROSITE" id="PS00105">
    <property type="entry name" value="AA_TRANSFER_CLASS_1"/>
    <property type="match status" value="1"/>
</dbReference>
<dbReference type="Pfam" id="PF00155">
    <property type="entry name" value="Aminotran_1_2"/>
    <property type="match status" value="1"/>
</dbReference>